<keyword evidence="1" id="KW-0732">Signal</keyword>
<evidence type="ECO:0000259" key="2">
    <source>
        <dbReference type="Pfam" id="PF18802"/>
    </source>
</evidence>
<feature type="signal peptide" evidence="1">
    <location>
        <begin position="1"/>
        <end position="21"/>
    </location>
</feature>
<proteinExistence type="predicted"/>
<sequence>NEVIPSLIILYLAYLCKLTSLCNRIELQPDEVAAFQCRSSCRQRALEITCILFNYIETLQIDCCTCAPAPLQLLACGYFSCAPIAPSLTVDLQLLELVKTLFVHITPDMTAWCETLKVFLAGCGYQLTTKVSQASVLNFGHLDQYYCRIIFAINSVTPIIGTVYSA</sequence>
<gene>
    <name evidence="3" type="ORF">EV702DRAFT_981646</name>
</gene>
<keyword evidence="4" id="KW-1185">Reference proteome</keyword>
<protein>
    <recommendedName>
        <fullName evidence="2">CxC1-like cysteine cluster associated with KDZ transposases domain-containing protein</fullName>
    </recommendedName>
</protein>
<name>A0A9P6ZHF9_9AGAM</name>
<feature type="domain" description="CxC1-like cysteine cluster associated with KDZ transposases" evidence="2">
    <location>
        <begin position="36"/>
        <end position="120"/>
    </location>
</feature>
<dbReference type="OrthoDB" id="3200967at2759"/>
<dbReference type="InterPro" id="IPR041320">
    <property type="entry name" value="CxC1"/>
</dbReference>
<dbReference type="Proteomes" id="UP000714275">
    <property type="component" value="Unassembled WGS sequence"/>
</dbReference>
<dbReference type="AlphaFoldDB" id="A0A9P6ZHF9"/>
<evidence type="ECO:0000313" key="4">
    <source>
        <dbReference type="Proteomes" id="UP000714275"/>
    </source>
</evidence>
<feature type="chain" id="PRO_5040292840" description="CxC1-like cysteine cluster associated with KDZ transposases domain-containing protein" evidence="1">
    <location>
        <begin position="22"/>
        <end position="166"/>
    </location>
</feature>
<evidence type="ECO:0000313" key="3">
    <source>
        <dbReference type="EMBL" id="KAG1765262.1"/>
    </source>
</evidence>
<comment type="caution">
    <text evidence="3">The sequence shown here is derived from an EMBL/GenBank/DDBJ whole genome shotgun (WGS) entry which is preliminary data.</text>
</comment>
<dbReference type="Pfam" id="PF18802">
    <property type="entry name" value="CxC1"/>
    <property type="match status" value="1"/>
</dbReference>
<accession>A0A9P6ZHF9</accession>
<dbReference type="EMBL" id="JABBWD010000110">
    <property type="protein sequence ID" value="KAG1765262.1"/>
    <property type="molecule type" value="Genomic_DNA"/>
</dbReference>
<organism evidence="3 4">
    <name type="scientific">Suillus placidus</name>
    <dbReference type="NCBI Taxonomy" id="48579"/>
    <lineage>
        <taxon>Eukaryota</taxon>
        <taxon>Fungi</taxon>
        <taxon>Dikarya</taxon>
        <taxon>Basidiomycota</taxon>
        <taxon>Agaricomycotina</taxon>
        <taxon>Agaricomycetes</taxon>
        <taxon>Agaricomycetidae</taxon>
        <taxon>Boletales</taxon>
        <taxon>Suillineae</taxon>
        <taxon>Suillaceae</taxon>
        <taxon>Suillus</taxon>
    </lineage>
</organism>
<feature type="non-terminal residue" evidence="3">
    <location>
        <position position="166"/>
    </location>
</feature>
<reference evidence="3" key="1">
    <citation type="journal article" date="2020" name="New Phytol.">
        <title>Comparative genomics reveals dynamic genome evolution in host specialist ectomycorrhizal fungi.</title>
        <authorList>
            <person name="Lofgren L.A."/>
            <person name="Nguyen N.H."/>
            <person name="Vilgalys R."/>
            <person name="Ruytinx J."/>
            <person name="Liao H.L."/>
            <person name="Branco S."/>
            <person name="Kuo A."/>
            <person name="LaButti K."/>
            <person name="Lipzen A."/>
            <person name="Andreopoulos W."/>
            <person name="Pangilinan J."/>
            <person name="Riley R."/>
            <person name="Hundley H."/>
            <person name="Na H."/>
            <person name="Barry K."/>
            <person name="Grigoriev I.V."/>
            <person name="Stajich J.E."/>
            <person name="Kennedy P.G."/>
        </authorList>
    </citation>
    <scope>NUCLEOTIDE SEQUENCE</scope>
    <source>
        <strain evidence="3">DOB743</strain>
    </source>
</reference>
<evidence type="ECO:0000256" key="1">
    <source>
        <dbReference type="SAM" id="SignalP"/>
    </source>
</evidence>